<name>A0ABP7RF75_9BURK</name>
<dbReference type="InterPro" id="IPR013785">
    <property type="entry name" value="Aldolase_TIM"/>
</dbReference>
<dbReference type="Pfam" id="PF03060">
    <property type="entry name" value="NMO"/>
    <property type="match status" value="1"/>
</dbReference>
<evidence type="ECO:0000256" key="2">
    <source>
        <dbReference type="ARBA" id="ARBA00022643"/>
    </source>
</evidence>
<accession>A0ABP7RF75</accession>
<keyword evidence="1" id="KW-0285">Flavoprotein</keyword>
<comment type="caution">
    <text evidence="4">The sequence shown here is derived from an EMBL/GenBank/DDBJ whole genome shotgun (WGS) entry which is preliminary data.</text>
</comment>
<protein>
    <recommendedName>
        <fullName evidence="6">Nitronate monooxygenase</fullName>
    </recommendedName>
</protein>
<evidence type="ECO:0000256" key="3">
    <source>
        <dbReference type="ARBA" id="ARBA00023002"/>
    </source>
</evidence>
<dbReference type="Gene3D" id="3.20.20.70">
    <property type="entry name" value="Aldolase class I"/>
    <property type="match status" value="1"/>
</dbReference>
<dbReference type="PANTHER" id="PTHR32332">
    <property type="entry name" value="2-NITROPROPANE DIOXYGENASE"/>
    <property type="match status" value="1"/>
</dbReference>
<dbReference type="PANTHER" id="PTHR32332:SF20">
    <property type="entry name" value="2-NITROPROPANE DIOXYGENASE-LIKE PROTEIN"/>
    <property type="match status" value="1"/>
</dbReference>
<sequence length="443" mass="46076">MPQHPLPATALTDLLGCRLPIVLAGMGGVARSELVAAVTRAGGYGFLGMVREPLALIEREVAAVRAATDLPFGVNIIPAATPAKQLAAQVDLLIALRVASVELFWEVDARVVARLRDAGVTVVHQVGSAREALAAQQAGAQALIAQGVEAGGHVRGRQRLQELLDEVLAVARVPVAACGGLADGRDLARALMQGAHGAVLGTAFMATEESFAHDAHKRRLVAARASDTVLTEDFHINWPPLAAVRVLRSSVTSGERGDPFGGQRTPIGDEEGRPIYLFSTDSPLRSMTGDFEAMALYAGRGVDRIDAIVPAAALVAQLEQDAARHLRLLADAAPPLASPVCYAPEAQAAQRAPLLAALDTLLRAASHRATAEGCDAALHGAGVVRRAIRTLDGKPWTPAGDGGAAPALDAAARAVQALLDGVEDAALRKELEQVVGPWLEGGH</sequence>
<dbReference type="RefSeq" id="WP_103045618.1">
    <property type="nucleotide sequence ID" value="NZ_BAABBP010000016.1"/>
</dbReference>
<evidence type="ECO:0000256" key="1">
    <source>
        <dbReference type="ARBA" id="ARBA00022630"/>
    </source>
</evidence>
<dbReference type="Proteomes" id="UP001501627">
    <property type="component" value="Unassembled WGS sequence"/>
</dbReference>
<dbReference type="CDD" id="cd04730">
    <property type="entry name" value="NPD_like"/>
    <property type="match status" value="1"/>
</dbReference>
<evidence type="ECO:0000313" key="4">
    <source>
        <dbReference type="EMBL" id="GAA3996614.1"/>
    </source>
</evidence>
<reference evidence="5" key="1">
    <citation type="journal article" date="2019" name="Int. J. Syst. Evol. Microbiol.">
        <title>The Global Catalogue of Microorganisms (GCM) 10K type strain sequencing project: providing services to taxonomists for standard genome sequencing and annotation.</title>
        <authorList>
            <consortium name="The Broad Institute Genomics Platform"/>
            <consortium name="The Broad Institute Genome Sequencing Center for Infectious Disease"/>
            <person name="Wu L."/>
            <person name="Ma J."/>
        </authorList>
    </citation>
    <scope>NUCLEOTIDE SEQUENCE [LARGE SCALE GENOMIC DNA]</scope>
    <source>
        <strain evidence="5">JCM 17561</strain>
    </source>
</reference>
<dbReference type="SUPFAM" id="SSF51412">
    <property type="entry name" value="Inosine monophosphate dehydrogenase (IMPDH)"/>
    <property type="match status" value="1"/>
</dbReference>
<gene>
    <name evidence="4" type="ORF">GCM10022279_20330</name>
</gene>
<dbReference type="InterPro" id="IPR004136">
    <property type="entry name" value="NMO"/>
</dbReference>
<keyword evidence="5" id="KW-1185">Reference proteome</keyword>
<evidence type="ECO:0000313" key="5">
    <source>
        <dbReference type="Proteomes" id="UP001501627"/>
    </source>
</evidence>
<organism evidence="4 5">
    <name type="scientific">Comamonas faecalis</name>
    <dbReference type="NCBI Taxonomy" id="1387849"/>
    <lineage>
        <taxon>Bacteria</taxon>
        <taxon>Pseudomonadati</taxon>
        <taxon>Pseudomonadota</taxon>
        <taxon>Betaproteobacteria</taxon>
        <taxon>Burkholderiales</taxon>
        <taxon>Comamonadaceae</taxon>
        <taxon>Comamonas</taxon>
    </lineage>
</organism>
<dbReference type="EMBL" id="BAABBP010000016">
    <property type="protein sequence ID" value="GAA3996614.1"/>
    <property type="molecule type" value="Genomic_DNA"/>
</dbReference>
<evidence type="ECO:0008006" key="6">
    <source>
        <dbReference type="Google" id="ProtNLM"/>
    </source>
</evidence>
<proteinExistence type="predicted"/>
<keyword evidence="2" id="KW-0288">FMN</keyword>
<keyword evidence="3" id="KW-0560">Oxidoreductase</keyword>